<dbReference type="Pfam" id="PF13191">
    <property type="entry name" value="AAA_16"/>
    <property type="match status" value="1"/>
</dbReference>
<dbReference type="InterPro" id="IPR000792">
    <property type="entry name" value="Tscrpt_reg_LuxR_C"/>
</dbReference>
<dbReference type="EMBL" id="JBHTCH010000021">
    <property type="protein sequence ID" value="MFC7362204.1"/>
    <property type="molecule type" value="Genomic_DNA"/>
</dbReference>
<dbReference type="SUPFAM" id="SSF52540">
    <property type="entry name" value="P-loop containing nucleoside triphosphate hydrolases"/>
    <property type="match status" value="1"/>
</dbReference>
<keyword evidence="1" id="KW-0547">Nucleotide-binding</keyword>
<name>A0ABW2N4I4_9ACTN</name>
<dbReference type="PROSITE" id="PS50043">
    <property type="entry name" value="HTH_LUXR_2"/>
    <property type="match status" value="1"/>
</dbReference>
<organism evidence="5 6">
    <name type="scientific">Nocardioides astragali</name>
    <dbReference type="NCBI Taxonomy" id="1776736"/>
    <lineage>
        <taxon>Bacteria</taxon>
        <taxon>Bacillati</taxon>
        <taxon>Actinomycetota</taxon>
        <taxon>Actinomycetes</taxon>
        <taxon>Propionibacteriales</taxon>
        <taxon>Nocardioidaceae</taxon>
        <taxon>Nocardioides</taxon>
    </lineage>
</organism>
<sequence>MRDIPLAVADVPPLAASSAYGTSASTAIVAPDRRDVRSINPVTVLGVFNDLAPGPGPDVSPALSGSGTGLVGRHRECAVLDGLVSSVRGGESKVLALRGEAGIGKSALLDYVAGNAGGCRVLRIAGIESEMELAFAGLHRLCAPMLEHLERIPEPQSEALAVAFGVAVGTTPDRFLVAIGVMSMLAEAAGEQPLVCLVDNADKLDQASARTLGFVARRLKDQAIGLVLVTHDEDDQPALTGLDELVVHGLDHEESELLLDSILRGPVDAKVRSRIIGEARGNPRALLGLPHQSGGAGLSFGFGTSGVSALPTRLEQDFQRRLGLLAPETRRLLLVAALEPAGDVTMLWRAARGLGIGSEAAVAARAAGLIEIGPQVRFCHPLVRVAVCRTASREEFREAHHALSDATDADLDPDLRAWHRAHAVTSPHDEVATELERSADRARTRGGVAAAAAFLERAAELAGDPQRAGRLGLIAAQARHRAGASEAALGLLAMVEAWPLESAQRAQVEVVRAQATFAARRGCQGPRLLLNAAQQLAPFDPDGARHTYADAFVAAFFVGRLAADVNPTTIATAVRSGPSSAQPNLSDRVLDGCADLYVDGPSKAAPVLIEALDELCADTAYENQHLRSLPLASAAAMNVWDDHAWDVLAARHLQSARETGTVGELPPALTCAVLVSILKGDLASAAVLVDETKTVIEMAQFGPSPAGAVALAAWAGAQISPDAIAKAELHRLASGGAGIATTVLNWAESVEANGRGHYFDAVVAAERATDSPGELGVRCWAMAELIEAASRTNMSELAAEALAELASLTQATATDWGRGIEARCRAMLSPDTDAEGFYREAIERLDRTVIRVESARARLVYGEWLRRQGRRIDAREQLRAAHAMFADNGFMGFAERARRELGATGETPRRRSDEGPRGLTVQESRIARLAADGLTNPEIGTELFISPRTVEWHLGKIFAELGVTSRRQLRDALPQ</sequence>
<dbReference type="PANTHER" id="PTHR16305">
    <property type="entry name" value="TESTICULAR SOLUBLE ADENYLYL CYCLASE"/>
    <property type="match status" value="1"/>
</dbReference>
<dbReference type="InterPro" id="IPR003593">
    <property type="entry name" value="AAA+_ATPase"/>
</dbReference>
<dbReference type="Gene3D" id="1.10.10.10">
    <property type="entry name" value="Winged helix-like DNA-binding domain superfamily/Winged helix DNA-binding domain"/>
    <property type="match status" value="1"/>
</dbReference>
<dbReference type="SMART" id="SM00421">
    <property type="entry name" value="HTH_LUXR"/>
    <property type="match status" value="1"/>
</dbReference>
<dbReference type="InterPro" id="IPR036388">
    <property type="entry name" value="WH-like_DNA-bd_sf"/>
</dbReference>
<reference evidence="6" key="1">
    <citation type="journal article" date="2019" name="Int. J. Syst. Evol. Microbiol.">
        <title>The Global Catalogue of Microorganisms (GCM) 10K type strain sequencing project: providing services to taxonomists for standard genome sequencing and annotation.</title>
        <authorList>
            <consortium name="The Broad Institute Genomics Platform"/>
            <consortium name="The Broad Institute Genome Sequencing Center for Infectious Disease"/>
            <person name="Wu L."/>
            <person name="Ma J."/>
        </authorList>
    </citation>
    <scope>NUCLEOTIDE SEQUENCE [LARGE SCALE GENOMIC DNA]</scope>
    <source>
        <strain evidence="6">FCH27</strain>
    </source>
</reference>
<evidence type="ECO:0000313" key="6">
    <source>
        <dbReference type="Proteomes" id="UP001596524"/>
    </source>
</evidence>
<feature type="region of interest" description="Disordered" evidence="3">
    <location>
        <begin position="901"/>
        <end position="921"/>
    </location>
</feature>
<dbReference type="CDD" id="cd06170">
    <property type="entry name" value="LuxR_C_like"/>
    <property type="match status" value="1"/>
</dbReference>
<dbReference type="Pfam" id="PF00196">
    <property type="entry name" value="GerE"/>
    <property type="match status" value="1"/>
</dbReference>
<accession>A0ABW2N4I4</accession>
<dbReference type="InterPro" id="IPR041664">
    <property type="entry name" value="AAA_16"/>
</dbReference>
<feature type="domain" description="HTH luxR-type" evidence="4">
    <location>
        <begin position="912"/>
        <end position="975"/>
    </location>
</feature>
<dbReference type="PANTHER" id="PTHR16305:SF35">
    <property type="entry name" value="TRANSCRIPTIONAL ACTIVATOR DOMAIN"/>
    <property type="match status" value="1"/>
</dbReference>
<keyword evidence="2" id="KW-0067">ATP-binding</keyword>
<dbReference type="SMART" id="SM00382">
    <property type="entry name" value="AAA"/>
    <property type="match status" value="1"/>
</dbReference>
<evidence type="ECO:0000256" key="1">
    <source>
        <dbReference type="ARBA" id="ARBA00022741"/>
    </source>
</evidence>
<evidence type="ECO:0000256" key="2">
    <source>
        <dbReference type="ARBA" id="ARBA00022840"/>
    </source>
</evidence>
<evidence type="ECO:0000259" key="4">
    <source>
        <dbReference type="PROSITE" id="PS50043"/>
    </source>
</evidence>
<protein>
    <submittedName>
        <fullName evidence="5">LuxR C-terminal-related transcriptional regulator</fullName>
    </submittedName>
</protein>
<comment type="caution">
    <text evidence="5">The sequence shown here is derived from an EMBL/GenBank/DDBJ whole genome shotgun (WGS) entry which is preliminary data.</text>
</comment>
<dbReference type="InterPro" id="IPR016032">
    <property type="entry name" value="Sig_transdc_resp-reg_C-effctor"/>
</dbReference>
<evidence type="ECO:0000313" key="5">
    <source>
        <dbReference type="EMBL" id="MFC7362204.1"/>
    </source>
</evidence>
<dbReference type="RefSeq" id="WP_255892066.1">
    <property type="nucleotide sequence ID" value="NZ_JAFMZM010000005.1"/>
</dbReference>
<dbReference type="PRINTS" id="PR00038">
    <property type="entry name" value="HTHLUXR"/>
</dbReference>
<dbReference type="Proteomes" id="UP001596524">
    <property type="component" value="Unassembled WGS sequence"/>
</dbReference>
<proteinExistence type="predicted"/>
<dbReference type="InterPro" id="IPR027417">
    <property type="entry name" value="P-loop_NTPase"/>
</dbReference>
<gene>
    <name evidence="5" type="ORF">ACFQO6_18165</name>
</gene>
<evidence type="ECO:0000256" key="3">
    <source>
        <dbReference type="SAM" id="MobiDB-lite"/>
    </source>
</evidence>
<keyword evidence="6" id="KW-1185">Reference proteome</keyword>
<feature type="compositionally biased region" description="Basic and acidic residues" evidence="3">
    <location>
        <begin position="901"/>
        <end position="916"/>
    </location>
</feature>
<dbReference type="SUPFAM" id="SSF46894">
    <property type="entry name" value="C-terminal effector domain of the bipartite response regulators"/>
    <property type="match status" value="1"/>
</dbReference>